<evidence type="ECO:0000313" key="2">
    <source>
        <dbReference type="Proteomes" id="UP000194221"/>
    </source>
</evidence>
<protein>
    <submittedName>
        <fullName evidence="1">Uncharacterized protein</fullName>
    </submittedName>
</protein>
<gene>
    <name evidence="1" type="ORF">WH52_12145</name>
</gene>
<keyword evidence="2" id="KW-1185">Reference proteome</keyword>
<dbReference type="AlphaFoldDB" id="A0A1Y2PC08"/>
<dbReference type="EMBL" id="LAPZ01000013">
    <property type="protein sequence ID" value="OSY87208.1"/>
    <property type="molecule type" value="Genomic_DNA"/>
</dbReference>
<comment type="caution">
    <text evidence="1">The sequence shown here is derived from an EMBL/GenBank/DDBJ whole genome shotgun (WGS) entry which is preliminary data.</text>
</comment>
<name>A0A1Y2PC08_9FLAO</name>
<sequence>MFVDMGNSMANTKRIKQPEDFKLILDIDNPELNYKYSFSKFSTNITSIYTYKENIITLLRFPKKSKNIVDNIIIENKNINYNNDNIQTTFLGFDNLICFLNNKKININQIILSIKNFSEEYIKERKANEIYLSFPIHNTFYLSFNTPDNVKIHCKKNKSFNNELELNEFMIIEKNEFIYIIYLKPFNSYINKGLLLKEIVIG</sequence>
<evidence type="ECO:0000313" key="1">
    <source>
        <dbReference type="EMBL" id="OSY87208.1"/>
    </source>
</evidence>
<proteinExistence type="predicted"/>
<dbReference type="InParanoid" id="A0A1Y2PC08"/>
<accession>A0A1Y2PC08</accession>
<organism evidence="1 2">
    <name type="scientific">Tenacibaculum holothuriorum</name>
    <dbReference type="NCBI Taxonomy" id="1635173"/>
    <lineage>
        <taxon>Bacteria</taxon>
        <taxon>Pseudomonadati</taxon>
        <taxon>Bacteroidota</taxon>
        <taxon>Flavobacteriia</taxon>
        <taxon>Flavobacteriales</taxon>
        <taxon>Flavobacteriaceae</taxon>
        <taxon>Tenacibaculum</taxon>
    </lineage>
</organism>
<reference evidence="1 2" key="1">
    <citation type="submission" date="2015-03" db="EMBL/GenBank/DDBJ databases">
        <title>Genome sequence of Tenacibaculum sp. S2-2, isolated from intestinal microbiota of sea cucumber, Apostichopus japonicas.</title>
        <authorList>
            <person name="Shao Z."/>
            <person name="Wang L."/>
            <person name="Li X."/>
        </authorList>
    </citation>
    <scope>NUCLEOTIDE SEQUENCE [LARGE SCALE GENOMIC DNA]</scope>
    <source>
        <strain evidence="1 2">S2-2</strain>
    </source>
</reference>
<dbReference type="Proteomes" id="UP000194221">
    <property type="component" value="Unassembled WGS sequence"/>
</dbReference>